<evidence type="ECO:0000313" key="1">
    <source>
        <dbReference type="EMBL" id="BAU48931.1"/>
    </source>
</evidence>
<gene>
    <name evidence="1" type="ORF">SVA_2381</name>
</gene>
<accession>A0A1B4VC92</accession>
<dbReference type="AlphaFoldDB" id="A0A1B4VC92"/>
<dbReference type="RefSeq" id="WP_096461394.1">
    <property type="nucleotide sequence ID" value="NZ_AP014936.1"/>
</dbReference>
<organism evidence="1 2">
    <name type="scientific">Sulfurifustis variabilis</name>
    <dbReference type="NCBI Taxonomy" id="1675686"/>
    <lineage>
        <taxon>Bacteria</taxon>
        <taxon>Pseudomonadati</taxon>
        <taxon>Pseudomonadota</taxon>
        <taxon>Gammaproteobacteria</taxon>
        <taxon>Acidiferrobacterales</taxon>
        <taxon>Acidiferrobacteraceae</taxon>
        <taxon>Sulfurifustis</taxon>
    </lineage>
</organism>
<keyword evidence="2" id="KW-1185">Reference proteome</keyword>
<dbReference type="OrthoDB" id="5801367at2"/>
<sequence>MTPGRLALGLAAVLASAAEARVGGEKDGLRYAIVARTPAQMAAFYEARGFPPAAIRELSRACFFTVTLVNEGRGRVWLELDRWRLRKADGTPVARISRNDWHARWEELRLPAPQRSTFGWTLLPETRDLHPAEPVGGNLTVVPTPDTFTLTARLATGEAKKGRDIVFQVPGLSCEGSER</sequence>
<reference evidence="1 2" key="1">
    <citation type="submission" date="2015-08" db="EMBL/GenBank/DDBJ databases">
        <title>Complete genome sequence of Sulfurifustis variabilis.</title>
        <authorList>
            <person name="Miura A."/>
            <person name="Kojima H."/>
            <person name="Fukui M."/>
        </authorList>
    </citation>
    <scope>NUCLEOTIDE SEQUENCE [LARGE SCALE GENOMIC DNA]</scope>
    <source>
        <strain evidence="2">skN76</strain>
    </source>
</reference>
<dbReference type="EMBL" id="AP014936">
    <property type="protein sequence ID" value="BAU48931.1"/>
    <property type="molecule type" value="Genomic_DNA"/>
</dbReference>
<dbReference type="KEGG" id="sva:SVA_2381"/>
<protein>
    <submittedName>
        <fullName evidence="1">Uncharacterized protein</fullName>
    </submittedName>
</protein>
<evidence type="ECO:0000313" key="2">
    <source>
        <dbReference type="Proteomes" id="UP000218899"/>
    </source>
</evidence>
<proteinExistence type="predicted"/>
<name>A0A1B4VC92_9GAMM</name>
<dbReference type="Proteomes" id="UP000218899">
    <property type="component" value="Chromosome"/>
</dbReference>